<name>A0A9N8EWN7_9STRA</name>
<dbReference type="Proteomes" id="UP001153069">
    <property type="component" value="Unassembled WGS sequence"/>
</dbReference>
<dbReference type="AlphaFoldDB" id="A0A9N8EWN7"/>
<evidence type="ECO:0000313" key="2">
    <source>
        <dbReference type="Proteomes" id="UP001153069"/>
    </source>
</evidence>
<accession>A0A9N8EWN7</accession>
<protein>
    <submittedName>
        <fullName evidence="1">Uncharacterized protein</fullName>
    </submittedName>
</protein>
<organism evidence="1 2">
    <name type="scientific">Seminavis robusta</name>
    <dbReference type="NCBI Taxonomy" id="568900"/>
    <lineage>
        <taxon>Eukaryota</taxon>
        <taxon>Sar</taxon>
        <taxon>Stramenopiles</taxon>
        <taxon>Ochrophyta</taxon>
        <taxon>Bacillariophyta</taxon>
        <taxon>Bacillariophyceae</taxon>
        <taxon>Bacillariophycidae</taxon>
        <taxon>Naviculales</taxon>
        <taxon>Naviculaceae</taxon>
        <taxon>Seminavis</taxon>
    </lineage>
</organism>
<proteinExistence type="predicted"/>
<keyword evidence="2" id="KW-1185">Reference proteome</keyword>
<dbReference type="EMBL" id="CAICTM010002273">
    <property type="protein sequence ID" value="CAB9528621.1"/>
    <property type="molecule type" value="Genomic_DNA"/>
</dbReference>
<sequence>MTRNQRAEEILNRINDLAEELSRIQVGGSRPRRRDPHRHLFVGRKVLITRGDKYHGRIGHLHRRHEDSDYWDIELDLLDGQKWKQIIYKTPTGFRAYPRDA</sequence>
<reference evidence="1" key="1">
    <citation type="submission" date="2020-06" db="EMBL/GenBank/DDBJ databases">
        <authorList>
            <consortium name="Plant Systems Biology data submission"/>
        </authorList>
    </citation>
    <scope>NUCLEOTIDE SEQUENCE</scope>
    <source>
        <strain evidence="1">D6</strain>
    </source>
</reference>
<gene>
    <name evidence="1" type="ORF">SEMRO_2275_G321610.1</name>
</gene>
<evidence type="ECO:0000313" key="1">
    <source>
        <dbReference type="EMBL" id="CAB9528621.1"/>
    </source>
</evidence>
<comment type="caution">
    <text evidence="1">The sequence shown here is derived from an EMBL/GenBank/DDBJ whole genome shotgun (WGS) entry which is preliminary data.</text>
</comment>